<feature type="transmembrane region" description="Helical" evidence="3">
    <location>
        <begin position="196"/>
        <end position="220"/>
    </location>
</feature>
<dbReference type="EMBL" id="OOIN01000022">
    <property type="protein sequence ID" value="SPO28288.1"/>
    <property type="molecule type" value="Genomic_DNA"/>
</dbReference>
<name>A0A5C3ECX6_9BASI</name>
<comment type="similarity">
    <text evidence="1">Belongs to the glycosyl hydrolase 16 family.</text>
</comment>
<keyword evidence="3" id="KW-1133">Transmembrane helix</keyword>
<evidence type="ECO:0000313" key="6">
    <source>
        <dbReference type="Proteomes" id="UP000324022"/>
    </source>
</evidence>
<evidence type="ECO:0000256" key="3">
    <source>
        <dbReference type="SAM" id="Phobius"/>
    </source>
</evidence>
<gene>
    <name evidence="5" type="ORF">UTRI_04685</name>
</gene>
<evidence type="ECO:0000256" key="2">
    <source>
        <dbReference type="SAM" id="MobiDB-lite"/>
    </source>
</evidence>
<dbReference type="Gene3D" id="2.60.120.200">
    <property type="match status" value="1"/>
</dbReference>
<organism evidence="5 6">
    <name type="scientific">Ustilago trichophora</name>
    <dbReference type="NCBI Taxonomy" id="86804"/>
    <lineage>
        <taxon>Eukaryota</taxon>
        <taxon>Fungi</taxon>
        <taxon>Dikarya</taxon>
        <taxon>Basidiomycota</taxon>
        <taxon>Ustilaginomycotina</taxon>
        <taxon>Ustilaginomycetes</taxon>
        <taxon>Ustilaginales</taxon>
        <taxon>Ustilaginaceae</taxon>
        <taxon>Ustilago</taxon>
    </lineage>
</organism>
<dbReference type="Pfam" id="PF00722">
    <property type="entry name" value="Glyco_hydro_16"/>
    <property type="match status" value="1"/>
</dbReference>
<dbReference type="Proteomes" id="UP000324022">
    <property type="component" value="Unassembled WGS sequence"/>
</dbReference>
<feature type="compositionally biased region" description="Basic and acidic residues" evidence="2">
    <location>
        <begin position="17"/>
        <end position="28"/>
    </location>
</feature>
<feature type="domain" description="GH16" evidence="4">
    <location>
        <begin position="216"/>
        <end position="575"/>
    </location>
</feature>
<evidence type="ECO:0000256" key="1">
    <source>
        <dbReference type="ARBA" id="ARBA00006865"/>
    </source>
</evidence>
<proteinExistence type="inferred from homology"/>
<dbReference type="PANTHER" id="PTHR10963:SF55">
    <property type="entry name" value="GLYCOSIDE HYDROLASE FAMILY 16 PROTEIN"/>
    <property type="match status" value="1"/>
</dbReference>
<feature type="region of interest" description="Disordered" evidence="2">
    <location>
        <begin position="1"/>
        <end position="80"/>
    </location>
</feature>
<dbReference type="SUPFAM" id="SSF49899">
    <property type="entry name" value="Concanavalin A-like lectins/glucanases"/>
    <property type="match status" value="1"/>
</dbReference>
<dbReference type="OrthoDB" id="4781at2759"/>
<protein>
    <submittedName>
        <fullName evidence="5">Related to beta-1,3-glucan binding protein</fullName>
    </submittedName>
</protein>
<dbReference type="PANTHER" id="PTHR10963">
    <property type="entry name" value="GLYCOSYL HYDROLASE-RELATED"/>
    <property type="match status" value="1"/>
</dbReference>
<dbReference type="GO" id="GO:0005975">
    <property type="term" value="P:carbohydrate metabolic process"/>
    <property type="evidence" value="ECO:0007669"/>
    <property type="project" value="InterPro"/>
</dbReference>
<reference evidence="5 6" key="1">
    <citation type="submission" date="2018-03" db="EMBL/GenBank/DDBJ databases">
        <authorList>
            <person name="Guldener U."/>
        </authorList>
    </citation>
    <scope>NUCLEOTIDE SEQUENCE [LARGE SCALE GENOMIC DNA]</scope>
    <source>
        <strain evidence="5 6">NBRC100155</strain>
    </source>
</reference>
<dbReference type="GO" id="GO:0004553">
    <property type="term" value="F:hydrolase activity, hydrolyzing O-glycosyl compounds"/>
    <property type="evidence" value="ECO:0007669"/>
    <property type="project" value="InterPro"/>
</dbReference>
<dbReference type="FunFam" id="2.60.120.200:FF:000178">
    <property type="entry name" value="Glycoside hydrolase family 16 protein"/>
    <property type="match status" value="1"/>
</dbReference>
<keyword evidence="3" id="KW-0472">Membrane</keyword>
<dbReference type="InterPro" id="IPR013320">
    <property type="entry name" value="ConA-like_dom_sf"/>
</dbReference>
<keyword evidence="3" id="KW-0812">Transmembrane</keyword>
<feature type="compositionally biased region" description="Polar residues" evidence="2">
    <location>
        <begin position="46"/>
        <end position="56"/>
    </location>
</feature>
<evidence type="ECO:0000313" key="5">
    <source>
        <dbReference type="EMBL" id="SPO28288.1"/>
    </source>
</evidence>
<dbReference type="PROSITE" id="PS51762">
    <property type="entry name" value="GH16_2"/>
    <property type="match status" value="1"/>
</dbReference>
<dbReference type="InterPro" id="IPR050546">
    <property type="entry name" value="Glycosyl_Hydrlase_16"/>
</dbReference>
<dbReference type="AlphaFoldDB" id="A0A5C3ECX6"/>
<keyword evidence="6" id="KW-1185">Reference proteome</keyword>
<accession>A0A5C3ECX6</accession>
<evidence type="ECO:0000259" key="4">
    <source>
        <dbReference type="PROSITE" id="PS51762"/>
    </source>
</evidence>
<sequence>MVGKSRPPIPLTFSGSEHADSRFTVAHEIEEEEQMEQLRDMPSIESVMSQANQDGGDTTPPLSPSLPATRPTKGRKARPLSLEPSALGTDAASLSQSLVQGALTPNTPASNHLQAERNRFFSSHSTMPASLHSSHSLRLASTPQAGMYQASINTSLTNVALKSRKATSIRQPQTILQTKPEKPWLEDKKRQKSHRVAFWTFIAAALTGVVGAILLMYFAYASVPRDKYCLVLEEHFDGPELDKSIWFHEQETGGYGNHQFEWTTDSTNNTFVKDGHLYIVPTLTSDHVGQDAVLNGYTLNLTRSGLCTARAKDDASCAVASNSTTGVILPPVQSARIMTNFSRSIKYGRVEVRARMPTGDWLWPAIWMLPKYSVYGDWPRSGEIDIVETKGNMPRFRQDDASNNMHSALHFGPNWLFDGYGFATKIRKLWHTYYNQDFHTFGLEWTEDRIFTWERSPVWHNMQVNMKPGGFWKLGQFPSRMGNGTLLDDPWAGRPDRYARSAPFDQEFYLILNVAVGGTNGFFPDRQGDNKPWSNDAENARAQFWTSRDQWLPSWPKDPRQRGMAVDYVKMWQKC</sequence>
<dbReference type="InterPro" id="IPR000757">
    <property type="entry name" value="Beta-glucanase-like"/>
</dbReference>